<protein>
    <submittedName>
        <fullName evidence="1">Collagenase</fullName>
    </submittedName>
</protein>
<dbReference type="Pfam" id="PF01752">
    <property type="entry name" value="Peptidase_M9"/>
    <property type="match status" value="1"/>
</dbReference>
<gene>
    <name evidence="1" type="ORF">JZM24_15785</name>
</gene>
<dbReference type="EMBL" id="JAFJYC010000002">
    <property type="protein sequence ID" value="MBT9433211.1"/>
    <property type="molecule type" value="Genomic_DNA"/>
</dbReference>
<comment type="caution">
    <text evidence="1">The sequence shown here is derived from an EMBL/GenBank/DDBJ whole genome shotgun (WGS) entry which is preliminary data.</text>
</comment>
<dbReference type="Proteomes" id="UP000811282">
    <property type="component" value="Unassembled WGS sequence"/>
</dbReference>
<dbReference type="Gene3D" id="3.40.30.160">
    <property type="entry name" value="Collagenase ColT, N-terminal domain"/>
    <property type="match status" value="1"/>
</dbReference>
<evidence type="ECO:0000313" key="1">
    <source>
        <dbReference type="EMBL" id="MBT9433211.1"/>
    </source>
</evidence>
<dbReference type="PRINTS" id="PR00931">
    <property type="entry name" value="MICOLLPTASE"/>
</dbReference>
<keyword evidence="2" id="KW-1185">Reference proteome</keyword>
<evidence type="ECO:0000313" key="2">
    <source>
        <dbReference type="Proteomes" id="UP000811282"/>
    </source>
</evidence>
<sequence>MPAQCSLREDIRGVLVKYVEDTGRHPDSFHAYAFHGLFKPIRESEFLPYATPLPFGGRTLSQHKIDPAAQQRLNASLQRLLDTFHPLFGDTPVADDLSRPLEIIVLSDRARYERYGYYPFRIDTNNGGIYIDGQPQDSRNQPRIYVYCLEGEIVNFLHEIVHYLDGKYILYGDSAYLSPERITFWQEGLAEFLSGNNRALAAKPCSVVLSTCVRVWTKLSTSISTRRTDIQSGFMSGPIMSLNI</sequence>
<reference evidence="1 2" key="1">
    <citation type="journal article" date="2021" name="Genome Biol. Evol.">
        <title>The evolution of interdependence in a four-way mealybug symbiosis.</title>
        <authorList>
            <person name="Garber A.I."/>
            <person name="Kupper M."/>
            <person name="Laetsch D.R."/>
            <person name="Weldon S.R."/>
            <person name="Ladinsky M.S."/>
            <person name="Bjorkman P.J."/>
            <person name="McCutcheon J.P."/>
        </authorList>
    </citation>
    <scope>NUCLEOTIDE SEQUENCE [LARGE SCALE GENOMIC DNA]</scope>
    <source>
        <strain evidence="1">SOD</strain>
    </source>
</reference>
<proteinExistence type="predicted"/>
<accession>A0ABS5YHD0</accession>
<organism evidence="1 2">
    <name type="scientific">Candidatus Sodalis endolongispinus</name>
    <dbReference type="NCBI Taxonomy" id="2812662"/>
    <lineage>
        <taxon>Bacteria</taxon>
        <taxon>Pseudomonadati</taxon>
        <taxon>Pseudomonadota</taxon>
        <taxon>Gammaproteobacteria</taxon>
        <taxon>Enterobacterales</taxon>
        <taxon>Bruguierivoracaceae</taxon>
        <taxon>Sodalis</taxon>
    </lineage>
</organism>
<name>A0ABS5YHD0_9GAMM</name>
<dbReference type="RefSeq" id="WP_215670853.1">
    <property type="nucleotide sequence ID" value="NZ_JAFJYC010000002.1"/>
</dbReference>
<dbReference type="InterPro" id="IPR002169">
    <property type="entry name" value="Peptidase_M9A/M9B"/>
</dbReference>